<dbReference type="PANTHER" id="PTHR42912:SF95">
    <property type="entry name" value="METHYLTRANSFERASE TYPE 11 DOMAIN-CONTAINING PROTEIN"/>
    <property type="match status" value="1"/>
</dbReference>
<dbReference type="PATRIC" id="fig|284040.3.peg.4523"/>
<dbReference type="Gene3D" id="3.40.50.150">
    <property type="entry name" value="Vaccinia Virus protein VP39"/>
    <property type="match status" value="1"/>
</dbReference>
<name>A0A0M2GK18_9ACTN</name>
<comment type="caution">
    <text evidence="3">The sequence shown here is derived from an EMBL/GenBank/DDBJ whole genome shotgun (WGS) entry which is preliminary data.</text>
</comment>
<dbReference type="RefSeq" id="WP_031141026.1">
    <property type="nucleotide sequence ID" value="NZ_JBMVBE010000002.1"/>
</dbReference>
<keyword evidence="3" id="KW-0489">Methyltransferase</keyword>
<reference evidence="4" key="1">
    <citation type="submission" date="2015-02" db="EMBL/GenBank/DDBJ databases">
        <authorList>
            <person name="Ju K.-S."/>
            <person name="Doroghazi J.R."/>
            <person name="Metcalf W."/>
        </authorList>
    </citation>
    <scope>NUCLEOTIDE SEQUENCE [LARGE SCALE GENOMIC DNA]</scope>
    <source>
        <strain evidence="4">NRRL B-16380</strain>
    </source>
</reference>
<evidence type="ECO:0000313" key="4">
    <source>
        <dbReference type="Proteomes" id="UP000034786"/>
    </source>
</evidence>
<dbReference type="GO" id="GO:0032259">
    <property type="term" value="P:methylation"/>
    <property type="evidence" value="ECO:0007669"/>
    <property type="project" value="UniProtKB-KW"/>
</dbReference>
<dbReference type="STRING" id="284040.UK15_30610"/>
<dbReference type="SUPFAM" id="SSF53335">
    <property type="entry name" value="S-adenosyl-L-methionine-dependent methyltransferases"/>
    <property type="match status" value="1"/>
</dbReference>
<accession>A0A0M2GK18</accession>
<dbReference type="Pfam" id="PF13649">
    <property type="entry name" value="Methyltransf_25"/>
    <property type="match status" value="1"/>
</dbReference>
<dbReference type="InterPro" id="IPR050508">
    <property type="entry name" value="Methyltransf_Superfamily"/>
</dbReference>
<dbReference type="CDD" id="cd02440">
    <property type="entry name" value="AdoMet_MTases"/>
    <property type="match status" value="1"/>
</dbReference>
<evidence type="ECO:0000256" key="1">
    <source>
        <dbReference type="SAM" id="MobiDB-lite"/>
    </source>
</evidence>
<feature type="region of interest" description="Disordered" evidence="1">
    <location>
        <begin position="195"/>
        <end position="220"/>
    </location>
</feature>
<dbReference type="PANTHER" id="PTHR42912">
    <property type="entry name" value="METHYLTRANSFERASE"/>
    <property type="match status" value="1"/>
</dbReference>
<dbReference type="Proteomes" id="UP000034786">
    <property type="component" value="Unassembled WGS sequence"/>
</dbReference>
<dbReference type="InterPro" id="IPR041698">
    <property type="entry name" value="Methyltransf_25"/>
</dbReference>
<keyword evidence="4" id="KW-1185">Reference proteome</keyword>
<dbReference type="EMBL" id="JYJH01000029">
    <property type="protein sequence ID" value="KJK35505.1"/>
    <property type="molecule type" value="Genomic_DNA"/>
</dbReference>
<proteinExistence type="predicted"/>
<feature type="domain" description="Methyltransferase" evidence="2">
    <location>
        <begin position="53"/>
        <end position="143"/>
    </location>
</feature>
<evidence type="ECO:0000313" key="3">
    <source>
        <dbReference type="EMBL" id="KJK35505.1"/>
    </source>
</evidence>
<dbReference type="AlphaFoldDB" id="A0A0M2GK18"/>
<gene>
    <name evidence="3" type="ORF">UK15_30610</name>
</gene>
<organism evidence="3 4">
    <name type="scientific">Streptomyces variegatus</name>
    <dbReference type="NCBI Taxonomy" id="284040"/>
    <lineage>
        <taxon>Bacteria</taxon>
        <taxon>Bacillati</taxon>
        <taxon>Actinomycetota</taxon>
        <taxon>Actinomycetes</taxon>
        <taxon>Kitasatosporales</taxon>
        <taxon>Streptomycetaceae</taxon>
        <taxon>Streptomyces</taxon>
    </lineage>
</organism>
<sequence length="220" mass="23789">MTDAADFVTETRVFYDTVAEEYAARFSDLRPGTPLDRGVLHGFAELVGEGGEVADLGCGPGRVTAYLASRGLSVFGLDLSESMLAIARRENPGLRFVRGSMLELDLPDGSLDGVVSWYSIIHTPEEHLPALFAGFHRVLRPGGHLLLGFQSGDEPRRYEEAFGHPVSLTFRRRRPERVAALLEAAGFTLRARTVREPDEAGGEPVAQASLVARKPTGAAA</sequence>
<dbReference type="GO" id="GO:0008168">
    <property type="term" value="F:methyltransferase activity"/>
    <property type="evidence" value="ECO:0007669"/>
    <property type="project" value="UniProtKB-KW"/>
</dbReference>
<dbReference type="InterPro" id="IPR029063">
    <property type="entry name" value="SAM-dependent_MTases_sf"/>
</dbReference>
<evidence type="ECO:0000259" key="2">
    <source>
        <dbReference type="Pfam" id="PF13649"/>
    </source>
</evidence>
<keyword evidence="3" id="KW-0808">Transferase</keyword>
<protein>
    <submittedName>
        <fullName evidence="3">Methyltransferase</fullName>
    </submittedName>
</protein>